<protein>
    <submittedName>
        <fullName evidence="1">Uncharacterized protein</fullName>
    </submittedName>
</protein>
<dbReference type="HOGENOM" id="CLU_2707939_0_0_1"/>
<reference evidence="2" key="1">
    <citation type="submission" date="2011-05" db="EMBL/GenBank/DDBJ databases">
        <authorList>
            <person name="Richards S.R."/>
            <person name="Qu J."/>
            <person name="Jiang H."/>
            <person name="Jhangiani S.N."/>
            <person name="Agravi P."/>
            <person name="Goodspeed R."/>
            <person name="Gross S."/>
            <person name="Mandapat C."/>
            <person name="Jackson L."/>
            <person name="Mathew T."/>
            <person name="Pu L."/>
            <person name="Thornton R."/>
            <person name="Saada N."/>
            <person name="Wilczek-Boney K.B."/>
            <person name="Lee S."/>
            <person name="Kovar C."/>
            <person name="Wu Y."/>
            <person name="Scherer S.E."/>
            <person name="Worley K.C."/>
            <person name="Muzny D.M."/>
            <person name="Gibbs R."/>
        </authorList>
    </citation>
    <scope>NUCLEOTIDE SEQUENCE</scope>
    <source>
        <strain evidence="2">Brora</strain>
    </source>
</reference>
<evidence type="ECO:0000313" key="1">
    <source>
        <dbReference type="EnsemblMetazoa" id="SMAR002594-PA"/>
    </source>
</evidence>
<dbReference type="AlphaFoldDB" id="T1INL1"/>
<dbReference type="EMBL" id="JH431182">
    <property type="status" value="NOT_ANNOTATED_CDS"/>
    <property type="molecule type" value="Genomic_DNA"/>
</dbReference>
<keyword evidence="2" id="KW-1185">Reference proteome</keyword>
<evidence type="ECO:0000313" key="2">
    <source>
        <dbReference type="Proteomes" id="UP000014500"/>
    </source>
</evidence>
<organism evidence="1 2">
    <name type="scientific">Strigamia maritima</name>
    <name type="common">European centipede</name>
    <name type="synonym">Geophilus maritimus</name>
    <dbReference type="NCBI Taxonomy" id="126957"/>
    <lineage>
        <taxon>Eukaryota</taxon>
        <taxon>Metazoa</taxon>
        <taxon>Ecdysozoa</taxon>
        <taxon>Arthropoda</taxon>
        <taxon>Myriapoda</taxon>
        <taxon>Chilopoda</taxon>
        <taxon>Pleurostigmophora</taxon>
        <taxon>Geophilomorpha</taxon>
        <taxon>Linotaeniidae</taxon>
        <taxon>Strigamia</taxon>
    </lineage>
</organism>
<name>T1INL1_STRMM</name>
<sequence length="73" mass="8488">MAFIKKSYSNSIHWGEQYPPPGQYPLPGLNVPVTKQPRHGQQGAPIKRINIYREYSFAALYFTVCYFSYKTNK</sequence>
<proteinExistence type="predicted"/>
<accession>T1INL1</accession>
<reference evidence="1" key="2">
    <citation type="submission" date="2015-02" db="UniProtKB">
        <authorList>
            <consortium name="EnsemblMetazoa"/>
        </authorList>
    </citation>
    <scope>IDENTIFICATION</scope>
</reference>
<dbReference type="Proteomes" id="UP000014500">
    <property type="component" value="Unassembled WGS sequence"/>
</dbReference>
<dbReference type="EnsemblMetazoa" id="SMAR002594-RA">
    <property type="protein sequence ID" value="SMAR002594-PA"/>
    <property type="gene ID" value="SMAR002594"/>
</dbReference>